<dbReference type="GO" id="GO:0004519">
    <property type="term" value="F:endonuclease activity"/>
    <property type="evidence" value="ECO:0007669"/>
    <property type="project" value="UniProtKB-KW"/>
</dbReference>
<name>A0A4Q8AI55_9MICC</name>
<feature type="compositionally biased region" description="Pro residues" evidence="2">
    <location>
        <begin position="20"/>
        <end position="30"/>
    </location>
</feature>
<accession>A0A4Q8AI55</accession>
<evidence type="ECO:0000313" key="4">
    <source>
        <dbReference type="EMBL" id="RZU63483.1"/>
    </source>
</evidence>
<comment type="caution">
    <text evidence="4">The sequence shown here is derived from an EMBL/GenBank/DDBJ whole genome shotgun (WGS) entry which is preliminary data.</text>
</comment>
<dbReference type="GO" id="GO:0003676">
    <property type="term" value="F:nucleic acid binding"/>
    <property type="evidence" value="ECO:0007669"/>
    <property type="project" value="InterPro"/>
</dbReference>
<reference evidence="4 5" key="1">
    <citation type="submission" date="2019-02" db="EMBL/GenBank/DDBJ databases">
        <title>Sequencing the genomes of 1000 actinobacteria strains.</title>
        <authorList>
            <person name="Klenk H.-P."/>
        </authorList>
    </citation>
    <scope>NUCLEOTIDE SEQUENCE [LARGE SCALE GENOMIC DNA]</scope>
    <source>
        <strain evidence="4 5">DSM 17364</strain>
    </source>
</reference>
<keyword evidence="5" id="KW-1185">Reference proteome</keyword>
<feature type="domain" description="HNH nuclease" evidence="3">
    <location>
        <begin position="460"/>
        <end position="512"/>
    </location>
</feature>
<dbReference type="GO" id="GO:0008270">
    <property type="term" value="F:zinc ion binding"/>
    <property type="evidence" value="ECO:0007669"/>
    <property type="project" value="InterPro"/>
</dbReference>
<dbReference type="EMBL" id="SHLA01000001">
    <property type="protein sequence ID" value="RZU63483.1"/>
    <property type="molecule type" value="Genomic_DNA"/>
</dbReference>
<evidence type="ECO:0000256" key="1">
    <source>
        <dbReference type="ARBA" id="ARBA00023450"/>
    </source>
</evidence>
<comment type="similarity">
    <text evidence="1">Belongs to the Rv1128c/1148c/1588c/1702c/1945/3466 family.</text>
</comment>
<dbReference type="InterPro" id="IPR002711">
    <property type="entry name" value="HNH"/>
</dbReference>
<dbReference type="Pfam" id="PF01844">
    <property type="entry name" value="HNH"/>
    <property type="match status" value="1"/>
</dbReference>
<dbReference type="OrthoDB" id="5197219at2"/>
<dbReference type="InterPro" id="IPR003870">
    <property type="entry name" value="DUF222"/>
</dbReference>
<dbReference type="InterPro" id="IPR003615">
    <property type="entry name" value="HNH_nuc"/>
</dbReference>
<evidence type="ECO:0000256" key="2">
    <source>
        <dbReference type="SAM" id="MobiDB-lite"/>
    </source>
</evidence>
<dbReference type="CDD" id="cd00085">
    <property type="entry name" value="HNHc"/>
    <property type="match status" value="1"/>
</dbReference>
<evidence type="ECO:0000259" key="3">
    <source>
        <dbReference type="SMART" id="SM00507"/>
    </source>
</evidence>
<proteinExistence type="inferred from homology"/>
<organism evidence="4 5">
    <name type="scientific">Zhihengliuella halotolerans</name>
    <dbReference type="NCBI Taxonomy" id="370736"/>
    <lineage>
        <taxon>Bacteria</taxon>
        <taxon>Bacillati</taxon>
        <taxon>Actinomycetota</taxon>
        <taxon>Actinomycetes</taxon>
        <taxon>Micrococcales</taxon>
        <taxon>Micrococcaceae</taxon>
        <taxon>Zhihengliuella</taxon>
    </lineage>
</organism>
<feature type="region of interest" description="Disordered" evidence="2">
    <location>
        <begin position="18"/>
        <end position="51"/>
    </location>
</feature>
<evidence type="ECO:0000313" key="5">
    <source>
        <dbReference type="Proteomes" id="UP000292685"/>
    </source>
</evidence>
<dbReference type="SMART" id="SM00507">
    <property type="entry name" value="HNHc"/>
    <property type="match status" value="1"/>
</dbReference>
<keyword evidence="4" id="KW-0255">Endonuclease</keyword>
<dbReference type="RefSeq" id="WP_130451842.1">
    <property type="nucleotide sequence ID" value="NZ_SHLA01000001.1"/>
</dbReference>
<dbReference type="Gene3D" id="1.10.30.50">
    <property type="match status" value="1"/>
</dbReference>
<dbReference type="Proteomes" id="UP000292685">
    <property type="component" value="Unassembled WGS sequence"/>
</dbReference>
<sequence length="632" mass="67922">MVQAQRFRIQIGDVLLDFEPAPPKPRPGTAPPSLKTKLSTPDSPALRSGRDAVDAAASAMGPQGLLAFAERLRCFAEAAAYEAAVRLEEHAQAELAAELDEVAASSEGMARSVSAGRLAADAPEQAAVQEIASVKGIARQSAARELTRARLLSREVPAVLDALASGEAGPIHTRNTVDLAAKIVPAEVPAPVSDDPASLEEHQRALRASRDECRARRRGFCDDVLAHAPGKTPGQLDRYGKRRLERELDEPFGARHRRAWADRFVAVDPADDGMCYLTAFIPTAAAEAIDRRLAEYAAVQTSPESRTRPGLPGHIETAPDGAEAGEETPETRTARQIRADAFVDMLLSGPEAVGLSNVKPAITVTVPASLIGALEASSAARPDPANATGPVAHADPIRPSGGDQHDITTGLAEAERFGAFGLDELADLLPQAGTWTRVVTDPWTGAITEFDANAYRPPAALRRALALRDRTCRVPGCGRRASACEPDHVVEYQHGGATRLENLVSLCKRCHRLKSWGLLTFDLQPDGTLDVETFWGTRRVTLPDAPWGAAPARAVRQVATMFRARTIKVDTGEAGLDFYRHGPGLWLQTLPGSRDLPGTRDRECVGAPNGELERLSARMERSIVEYFRPCPF</sequence>
<dbReference type="AlphaFoldDB" id="A0A4Q8AI55"/>
<feature type="region of interest" description="Disordered" evidence="2">
    <location>
        <begin position="300"/>
        <end position="332"/>
    </location>
</feature>
<dbReference type="Pfam" id="PF02720">
    <property type="entry name" value="DUF222"/>
    <property type="match status" value="1"/>
</dbReference>
<keyword evidence="4" id="KW-0540">Nuclease</keyword>
<keyword evidence="4" id="KW-0378">Hydrolase</keyword>
<feature type="region of interest" description="Disordered" evidence="2">
    <location>
        <begin position="380"/>
        <end position="403"/>
    </location>
</feature>
<protein>
    <submittedName>
        <fullName evidence="4">HNH endonuclease</fullName>
    </submittedName>
</protein>
<gene>
    <name evidence="4" type="ORF">EV380_3104</name>
</gene>